<dbReference type="Gene3D" id="1.50.10.140">
    <property type="match status" value="1"/>
</dbReference>
<name>A0A0G1DDS2_9BACT</name>
<proteinExistence type="predicted"/>
<dbReference type="AlphaFoldDB" id="A0A0G1DDS2"/>
<evidence type="ECO:0000313" key="3">
    <source>
        <dbReference type="Proteomes" id="UP000034894"/>
    </source>
</evidence>
<gene>
    <name evidence="2" type="ORF">UV73_C0014G0036</name>
</gene>
<dbReference type="InterPro" id="IPR021478">
    <property type="entry name" value="DUF3131"/>
</dbReference>
<dbReference type="STRING" id="1618443.UV73_C0014G0036"/>
<evidence type="ECO:0000259" key="1">
    <source>
        <dbReference type="Pfam" id="PF11329"/>
    </source>
</evidence>
<dbReference type="Pfam" id="PF11329">
    <property type="entry name" value="DUF3131"/>
    <property type="match status" value="1"/>
</dbReference>
<accession>A0A0G1DDS2</accession>
<reference evidence="2 3" key="1">
    <citation type="journal article" date="2015" name="Nature">
        <title>rRNA introns, odd ribosomes, and small enigmatic genomes across a large radiation of phyla.</title>
        <authorList>
            <person name="Brown C.T."/>
            <person name="Hug L.A."/>
            <person name="Thomas B.C."/>
            <person name="Sharon I."/>
            <person name="Castelle C.J."/>
            <person name="Singh A."/>
            <person name="Wilkins M.J."/>
            <person name="Williams K.H."/>
            <person name="Banfield J.F."/>
        </authorList>
    </citation>
    <scope>NUCLEOTIDE SEQUENCE [LARGE SCALE GENOMIC DNA]</scope>
</reference>
<dbReference type="EMBL" id="LCFP01000014">
    <property type="protein sequence ID" value="KKS95759.1"/>
    <property type="molecule type" value="Genomic_DNA"/>
</dbReference>
<dbReference type="Proteomes" id="UP000034894">
    <property type="component" value="Unassembled WGS sequence"/>
</dbReference>
<organism evidence="2 3">
    <name type="scientific">Candidatus Gottesmanbacteria bacterium GW2011_GWA2_43_14</name>
    <dbReference type="NCBI Taxonomy" id="1618443"/>
    <lineage>
        <taxon>Bacteria</taxon>
        <taxon>Candidatus Gottesmaniibacteriota</taxon>
    </lineage>
</organism>
<feature type="domain" description="DUF3131" evidence="1">
    <location>
        <begin position="30"/>
        <end position="203"/>
    </location>
</feature>
<evidence type="ECO:0000313" key="2">
    <source>
        <dbReference type="EMBL" id="KKS95759.1"/>
    </source>
</evidence>
<protein>
    <recommendedName>
        <fullName evidence="1">DUF3131 domain-containing protein</fullName>
    </recommendedName>
</protein>
<comment type="caution">
    <text evidence="2">The sequence shown here is derived from an EMBL/GenBank/DDBJ whole genome shotgun (WGS) entry which is preliminary data.</text>
</comment>
<sequence>MAGITVQEADRVLSHEPLNDDEKRFLLTCANNTWKSIEVMTSPSGLPVDTMSVETGKVFDYTSPTNIADAGLLATLAAFKTGLIPTKEMEIERLDTILTSLDELPKLEGEFVDTEGKIRKYALPYNWYEADTGVVIPGYTDKGDRRTSVSSVDTARLAAVLWITGLTVPEVRNKSDRILEGLDLGFFYNPENQLMHGEYVEETGFEDWYYGLFCTDGRIPMEIAIARDQIPGEAFFAMRRTVPEEWHPRNLPDEETTQIYLLPDGKLISVVEGFTRDDLGQHIVPSWNGTGFEAFSPLIYYPEDSWSIPWNRNLRRHLEAQIRSGDYIWGESSCLNPDYVYRENNAECLGASEESSRLKHPERFLPDKVITPHASFLTLPLNPKAVIRNARKLQEGGIFGELGFPDSVSASGSKKTPYILSGAQGMILASITDQLTDGTIRSQLNPYMWKVRQLMAMEKFSV</sequence>